<dbReference type="EMBL" id="FOHI01000007">
    <property type="protein sequence ID" value="SET50432.1"/>
    <property type="molecule type" value="Genomic_DNA"/>
</dbReference>
<evidence type="ECO:0000313" key="1">
    <source>
        <dbReference type="EMBL" id="SET50432.1"/>
    </source>
</evidence>
<sequence length="71" mass="7625">MGIGDLSLLNRCLNRHMLGDWLCICEEDAKINSEAVRRDGASCPLILSPLNICKKPGTGIEELAALTVSQG</sequence>
<name>A0A1I0EY48_9PROT</name>
<accession>A0A1I0EY48</accession>
<proteinExistence type="predicted"/>
<protein>
    <submittedName>
        <fullName evidence="1">Uncharacterized protein</fullName>
    </submittedName>
</protein>
<organism evidence="1 2">
    <name type="scientific">Nitrosospira multiformis</name>
    <dbReference type="NCBI Taxonomy" id="1231"/>
    <lineage>
        <taxon>Bacteria</taxon>
        <taxon>Pseudomonadati</taxon>
        <taxon>Pseudomonadota</taxon>
        <taxon>Betaproteobacteria</taxon>
        <taxon>Nitrosomonadales</taxon>
        <taxon>Nitrosomonadaceae</taxon>
        <taxon>Nitrosospira</taxon>
    </lineage>
</organism>
<dbReference type="AlphaFoldDB" id="A0A1I0EY48"/>
<dbReference type="Proteomes" id="UP000183339">
    <property type="component" value="Unassembled WGS sequence"/>
</dbReference>
<evidence type="ECO:0000313" key="2">
    <source>
        <dbReference type="Proteomes" id="UP000183339"/>
    </source>
</evidence>
<reference evidence="1 2" key="1">
    <citation type="submission" date="2016-10" db="EMBL/GenBank/DDBJ databases">
        <authorList>
            <person name="de Groot N.N."/>
        </authorList>
    </citation>
    <scope>NUCLEOTIDE SEQUENCE [LARGE SCALE GENOMIC DNA]</scope>
    <source>
        <strain evidence="1 2">Nl7</strain>
    </source>
</reference>
<gene>
    <name evidence="1" type="ORF">SAMN05216412_107135</name>
</gene>